<feature type="region of interest" description="Disordered" evidence="1">
    <location>
        <begin position="654"/>
        <end position="692"/>
    </location>
</feature>
<dbReference type="PANTHER" id="PTHR23355">
    <property type="entry name" value="RIBONUCLEASE"/>
    <property type="match status" value="1"/>
</dbReference>
<feature type="compositionally biased region" description="Pro residues" evidence="1">
    <location>
        <begin position="662"/>
        <end position="687"/>
    </location>
</feature>
<dbReference type="InterPro" id="IPR057912">
    <property type="entry name" value="OB_CYT4_C"/>
</dbReference>
<keyword evidence="4" id="KW-1185">Reference proteome</keyword>
<feature type="compositionally biased region" description="Polar residues" evidence="1">
    <location>
        <begin position="26"/>
        <end position="38"/>
    </location>
</feature>
<feature type="region of interest" description="Disordered" evidence="1">
    <location>
        <begin position="395"/>
        <end position="425"/>
    </location>
</feature>
<name>A0AA40FA22_9PEZI</name>
<dbReference type="Pfam" id="PF23216">
    <property type="entry name" value="WHD_CYT4"/>
    <property type="match status" value="1"/>
</dbReference>
<evidence type="ECO:0000313" key="3">
    <source>
        <dbReference type="EMBL" id="KAK0753994.1"/>
    </source>
</evidence>
<dbReference type="PANTHER" id="PTHR23355:SF65">
    <property type="entry name" value="EXORIBONUCLEASE CYT-4, PUTATIVE (AFU_ORTHOLOGUE AFUA_7G01550)-RELATED"/>
    <property type="match status" value="1"/>
</dbReference>
<evidence type="ECO:0000256" key="1">
    <source>
        <dbReference type="SAM" id="MobiDB-lite"/>
    </source>
</evidence>
<dbReference type="EMBL" id="JAUKUD010000001">
    <property type="protein sequence ID" value="KAK0753994.1"/>
    <property type="molecule type" value="Genomic_DNA"/>
</dbReference>
<dbReference type="InterPro" id="IPR056624">
    <property type="entry name" value="WH_CYT4"/>
</dbReference>
<dbReference type="InterPro" id="IPR056625">
    <property type="entry name" value="SH3_CYT4"/>
</dbReference>
<sequence length="1037" mass="113723">MLRSSKPSYVCWRCLSRSALPRGSLPLQQQTLSTSSPRQRIPAQRGLGEGKYMPGRGKYGNSSASTRWSFESIKRRVDVGPPGPSRTENTSFRQGLKEWAAANPNDPLEKVDTFDKMAPKTSLGHGFTLGDGVFRHTVEDEVMQPLGDGDDMADTSTVASNLRPGDLVEISHNSSFMPILAVHLGKYHSLDHFYSEEGVWFTSPGIKTRFVVRDFVTEPADIQAVRNALPTLPDSLDLANQLDNFNPSREIGAPMIFKMRTFQIKARIIFQEHIDRFNSLYTSLGPEEQLFTLHELARLAFPPDVRRGAQDFSPEHLYALFTYLVIHESHFRALARGPRSQNSCLFAVNSRADVKTIDTVEAAVRDYIAAPSRERPSAASLDDFILQARKAIDRSRESRDWSPHGMIGPSKRRDPPPPPPTADWSPLGLAVIRHMYLWAATDMVTDGSNRHWIGSAILRLIDRYGEAEYQDPSVGWAFLQEIAYIAPWDLSARHTLRLPGVELDKCGGLAPMANKDGEELLGPDRLAHLRQDFGDATVYCIDAESATDIDDGISLEPTGEGDHWIHVHVADPASRIAPGSPLAKRAALVPQTMYLAGHYSRMLDDDVVRDTFSLGPDRPSLVFSARVTDSGEVIDHKITPATIRNVLYLTPETAASVTGGDPTPPASAPTPPFQVGTPPPPPPPPARPITAPAALTPADRSTLLTLHRLAHALHAARLARGAIPSYPSRPTATVSLYPSTTIAPSPSSPSSPSFLHATGDPHISIAYTPQTSPILVSSLMLLAGSVAARYLHTRAIPAPFRVQPVPRHRIPALENFTATILYPALAAGRAPSTADLRVFRGLAGPADISAAARPHWSIGEDMYVKATSPLRRAGDLLVHWQVEAALLQEAEGTGTLDVAALPFGREEMEDEVLPRLRVREQHARMLDNVNGADQWLLQALVRAWKFGEAEVPATMRFAVTRMVPRQAVKGVLTDWFEREASIDVQDLNGVVTLAKVEVGDVFVVRLKDVNVHSRQVAVEAVERVERGDGRGVVENKN</sequence>
<comment type="caution">
    <text evidence="3">The sequence shown here is derived from an EMBL/GenBank/DDBJ whole genome shotgun (WGS) entry which is preliminary data.</text>
</comment>
<proteinExistence type="predicted"/>
<reference evidence="3" key="1">
    <citation type="submission" date="2023-06" db="EMBL/GenBank/DDBJ databases">
        <title>Genome-scale phylogeny and comparative genomics of the fungal order Sordariales.</title>
        <authorList>
            <consortium name="Lawrence Berkeley National Laboratory"/>
            <person name="Hensen N."/>
            <person name="Bonometti L."/>
            <person name="Westerberg I."/>
            <person name="Brannstrom I.O."/>
            <person name="Guillou S."/>
            <person name="Cros-Aarteil S."/>
            <person name="Calhoun S."/>
            <person name="Haridas S."/>
            <person name="Kuo A."/>
            <person name="Mondo S."/>
            <person name="Pangilinan J."/>
            <person name="Riley R."/>
            <person name="LaButti K."/>
            <person name="Andreopoulos B."/>
            <person name="Lipzen A."/>
            <person name="Chen C."/>
            <person name="Yanf M."/>
            <person name="Daum C."/>
            <person name="Ng V."/>
            <person name="Clum A."/>
            <person name="Steindorff A."/>
            <person name="Ohm R."/>
            <person name="Martin F."/>
            <person name="Silar P."/>
            <person name="Natvig D."/>
            <person name="Lalanne C."/>
            <person name="Gautier V."/>
            <person name="Ament-velasquez S.L."/>
            <person name="Kruys A."/>
            <person name="Hutchinson M.I."/>
            <person name="Powell A.J."/>
            <person name="Barry K."/>
            <person name="Miller A.N."/>
            <person name="Grigoriev I.V."/>
            <person name="Debuchy R."/>
            <person name="Gladieux P."/>
            <person name="Thoren M.H."/>
            <person name="Johannesson H."/>
        </authorList>
    </citation>
    <scope>NUCLEOTIDE SEQUENCE</scope>
    <source>
        <strain evidence="3">SMH3187-1</strain>
    </source>
</reference>
<dbReference type="InterPro" id="IPR001900">
    <property type="entry name" value="RNase_II/R"/>
</dbReference>
<accession>A0AA40FA22</accession>
<dbReference type="Pfam" id="PF25522">
    <property type="entry name" value="OB_cyt-4"/>
    <property type="match status" value="1"/>
</dbReference>
<feature type="region of interest" description="Disordered" evidence="1">
    <location>
        <begin position="25"/>
        <end position="64"/>
    </location>
</feature>
<evidence type="ECO:0000313" key="4">
    <source>
        <dbReference type="Proteomes" id="UP001172155"/>
    </source>
</evidence>
<dbReference type="GO" id="GO:0003723">
    <property type="term" value="F:RNA binding"/>
    <property type="evidence" value="ECO:0007669"/>
    <property type="project" value="InterPro"/>
</dbReference>
<dbReference type="Pfam" id="PF00773">
    <property type="entry name" value="RNB"/>
    <property type="match status" value="1"/>
</dbReference>
<dbReference type="AlphaFoldDB" id="A0AA40FA22"/>
<dbReference type="GO" id="GO:0000932">
    <property type="term" value="C:P-body"/>
    <property type="evidence" value="ECO:0007669"/>
    <property type="project" value="TreeGrafter"/>
</dbReference>
<dbReference type="Pfam" id="PF23214">
    <property type="entry name" value="SH3_CYT4"/>
    <property type="match status" value="1"/>
</dbReference>
<dbReference type="GO" id="GO:0006402">
    <property type="term" value="P:mRNA catabolic process"/>
    <property type="evidence" value="ECO:0007669"/>
    <property type="project" value="TreeGrafter"/>
</dbReference>
<organism evidence="3 4">
    <name type="scientific">Schizothecium vesticola</name>
    <dbReference type="NCBI Taxonomy" id="314040"/>
    <lineage>
        <taxon>Eukaryota</taxon>
        <taxon>Fungi</taxon>
        <taxon>Dikarya</taxon>
        <taxon>Ascomycota</taxon>
        <taxon>Pezizomycotina</taxon>
        <taxon>Sordariomycetes</taxon>
        <taxon>Sordariomycetidae</taxon>
        <taxon>Sordariales</taxon>
        <taxon>Schizotheciaceae</taxon>
        <taxon>Schizothecium</taxon>
    </lineage>
</organism>
<dbReference type="SMART" id="SM00955">
    <property type="entry name" value="RNB"/>
    <property type="match status" value="1"/>
</dbReference>
<dbReference type="InterPro" id="IPR050180">
    <property type="entry name" value="RNR_Ribonuclease"/>
</dbReference>
<dbReference type="Proteomes" id="UP001172155">
    <property type="component" value="Unassembled WGS sequence"/>
</dbReference>
<evidence type="ECO:0000259" key="2">
    <source>
        <dbReference type="SMART" id="SM00955"/>
    </source>
</evidence>
<dbReference type="SUPFAM" id="SSF50249">
    <property type="entry name" value="Nucleic acid-binding proteins"/>
    <property type="match status" value="1"/>
</dbReference>
<gene>
    <name evidence="3" type="ORF">B0T18DRAFT_442465</name>
</gene>
<protein>
    <recommendedName>
        <fullName evidence="2">RNB domain-containing protein</fullName>
    </recommendedName>
</protein>
<feature type="domain" description="RNB" evidence="2">
    <location>
        <begin position="530"/>
        <end position="888"/>
    </location>
</feature>
<dbReference type="InterPro" id="IPR012340">
    <property type="entry name" value="NA-bd_OB-fold"/>
</dbReference>
<dbReference type="GO" id="GO:0000175">
    <property type="term" value="F:3'-5'-RNA exonuclease activity"/>
    <property type="evidence" value="ECO:0007669"/>
    <property type="project" value="TreeGrafter"/>
</dbReference>